<dbReference type="EMBL" id="SEYY01019205">
    <property type="protein sequence ID" value="KAB7498519.1"/>
    <property type="molecule type" value="Genomic_DNA"/>
</dbReference>
<proteinExistence type="predicted"/>
<dbReference type="Proteomes" id="UP000326759">
    <property type="component" value="Unassembled WGS sequence"/>
</dbReference>
<protein>
    <submittedName>
        <fullName evidence="1">Uncharacterized protein</fullName>
    </submittedName>
</protein>
<keyword evidence="2" id="KW-1185">Reference proteome</keyword>
<organism evidence="1 2">
    <name type="scientific">Armadillidium nasatum</name>
    <dbReference type="NCBI Taxonomy" id="96803"/>
    <lineage>
        <taxon>Eukaryota</taxon>
        <taxon>Metazoa</taxon>
        <taxon>Ecdysozoa</taxon>
        <taxon>Arthropoda</taxon>
        <taxon>Crustacea</taxon>
        <taxon>Multicrustacea</taxon>
        <taxon>Malacostraca</taxon>
        <taxon>Eumalacostraca</taxon>
        <taxon>Peracarida</taxon>
        <taxon>Isopoda</taxon>
        <taxon>Oniscidea</taxon>
        <taxon>Crinocheta</taxon>
        <taxon>Armadillidiidae</taxon>
        <taxon>Armadillidium</taxon>
    </lineage>
</organism>
<name>A0A5N5SXV3_9CRUS</name>
<dbReference type="AlphaFoldDB" id="A0A5N5SXV3"/>
<sequence>MRVFLFIDDRTYKRYKDADIRDHHNHPIEVGLNIRPILDQNAQHCILFGGLTPKQHLTTHYLFAPNCT</sequence>
<accession>A0A5N5SXV3</accession>
<gene>
    <name evidence="1" type="ORF">Anas_01130</name>
</gene>
<evidence type="ECO:0000313" key="1">
    <source>
        <dbReference type="EMBL" id="KAB7498519.1"/>
    </source>
</evidence>
<reference evidence="1 2" key="1">
    <citation type="journal article" date="2019" name="PLoS Biol.">
        <title>Sex chromosomes control vertical transmission of feminizing Wolbachia symbionts in an isopod.</title>
        <authorList>
            <person name="Becking T."/>
            <person name="Chebbi M.A."/>
            <person name="Giraud I."/>
            <person name="Moumen B."/>
            <person name="Laverre T."/>
            <person name="Caubet Y."/>
            <person name="Peccoud J."/>
            <person name="Gilbert C."/>
            <person name="Cordaux R."/>
        </authorList>
    </citation>
    <scope>NUCLEOTIDE SEQUENCE [LARGE SCALE GENOMIC DNA]</scope>
    <source>
        <strain evidence="1">ANa2</strain>
        <tissue evidence="1">Whole body excluding digestive tract and cuticle</tissue>
    </source>
</reference>
<comment type="caution">
    <text evidence="1">The sequence shown here is derived from an EMBL/GenBank/DDBJ whole genome shotgun (WGS) entry which is preliminary data.</text>
</comment>
<evidence type="ECO:0000313" key="2">
    <source>
        <dbReference type="Proteomes" id="UP000326759"/>
    </source>
</evidence>